<organism evidence="2 3">
    <name type="scientific">Pandoraea sputorum</name>
    <dbReference type="NCBI Taxonomy" id="93222"/>
    <lineage>
        <taxon>Bacteria</taxon>
        <taxon>Pseudomonadati</taxon>
        <taxon>Pseudomonadota</taxon>
        <taxon>Betaproteobacteria</taxon>
        <taxon>Burkholderiales</taxon>
        <taxon>Burkholderiaceae</taxon>
        <taxon>Pandoraea</taxon>
    </lineage>
</organism>
<dbReference type="AlphaFoldDB" id="A0A239SGH2"/>
<feature type="region of interest" description="Disordered" evidence="1">
    <location>
        <begin position="22"/>
        <end position="54"/>
    </location>
</feature>
<gene>
    <name evidence="2" type="ORF">SAMEA4530655_01949</name>
</gene>
<dbReference type="Pfam" id="PF26363">
    <property type="entry name" value="Phospholipase-like"/>
    <property type="match status" value="1"/>
</dbReference>
<evidence type="ECO:0000313" key="2">
    <source>
        <dbReference type="EMBL" id="SNU84359.1"/>
    </source>
</evidence>
<feature type="region of interest" description="Disordered" evidence="1">
    <location>
        <begin position="422"/>
        <end position="442"/>
    </location>
</feature>
<accession>A0A239SGH2</accession>
<reference evidence="2 3" key="1">
    <citation type="submission" date="2017-06" db="EMBL/GenBank/DDBJ databases">
        <authorList>
            <consortium name="Pathogen Informatics"/>
        </authorList>
    </citation>
    <scope>NUCLEOTIDE SEQUENCE [LARGE SCALE GENOMIC DNA]</scope>
    <source>
        <strain evidence="2 3">NCTC13161</strain>
    </source>
</reference>
<protein>
    <recommendedName>
        <fullName evidence="4">Fungal lipase-like domain-containing protein</fullName>
    </recommendedName>
</protein>
<evidence type="ECO:0000256" key="1">
    <source>
        <dbReference type="SAM" id="MobiDB-lite"/>
    </source>
</evidence>
<evidence type="ECO:0000313" key="3">
    <source>
        <dbReference type="Proteomes" id="UP000215126"/>
    </source>
</evidence>
<evidence type="ECO:0008006" key="4">
    <source>
        <dbReference type="Google" id="ProtNLM"/>
    </source>
</evidence>
<dbReference type="InterPro" id="IPR029058">
    <property type="entry name" value="AB_hydrolase_fold"/>
</dbReference>
<dbReference type="EMBL" id="LT906435">
    <property type="protein sequence ID" value="SNU84359.1"/>
    <property type="molecule type" value="Genomic_DNA"/>
</dbReference>
<sequence>MHIQTGALSPTRFPAALTTLATRNTRTSSEPPDASKGTTSLAASHHDVASDTPSQWVDFATERRAFDAERRRSLQRASTLERAEIRRPRRTSETTSDLLAERVRVLVQTWREAVQEARASGARSHACKAAEDIDSASRPCGCLESVAYDNVFAQMQPLVGDSAAHDSACRTAKLVTVAQRIDELDTLIAAKDGAYLPASIIEQRNDITAALVNHDVYFDHSVPQILPTRVRRISVHDDNGPKQSGFFGALYEDTLCERYLAADRGTEMGITARALVDWTHNFRQALGLRSRQYEEAIDWAKSLALCYPPRQLVFTGHSLGGGLASAQTSVVRHSTAVTFDPAGLHNKTVARHAAVPAWSRVKSYYVDGELLSVIQEMLKNSINFAAHMPLIGHAVSWIARIMVPRPIGARIALPVALPPEAATTHHRGRHASHETPAARSTSGIRGAIARHSTLQMIYSLFDDLPNVARRMRTATPTP</sequence>
<dbReference type="CDD" id="cd00741">
    <property type="entry name" value="Lipase"/>
    <property type="match status" value="1"/>
</dbReference>
<keyword evidence="3" id="KW-1185">Reference proteome</keyword>
<name>A0A239SGH2_9BURK</name>
<dbReference type="SUPFAM" id="SSF53474">
    <property type="entry name" value="alpha/beta-Hydrolases"/>
    <property type="match status" value="1"/>
</dbReference>
<proteinExistence type="predicted"/>
<dbReference type="Gene3D" id="3.40.50.1820">
    <property type="entry name" value="alpha/beta hydrolase"/>
    <property type="match status" value="1"/>
</dbReference>
<dbReference type="Proteomes" id="UP000215126">
    <property type="component" value="Chromosome 1"/>
</dbReference>